<dbReference type="PROSITE" id="PS50405">
    <property type="entry name" value="GST_CTER"/>
    <property type="match status" value="1"/>
</dbReference>
<dbReference type="EMBL" id="MTYJ01000240">
    <property type="protein sequence ID" value="OWA51811.1"/>
    <property type="molecule type" value="Genomic_DNA"/>
</dbReference>
<evidence type="ECO:0000256" key="1">
    <source>
        <dbReference type="PIRSR" id="PIRSR015753-1"/>
    </source>
</evidence>
<comment type="caution">
    <text evidence="6">The sequence shown here is derived from an EMBL/GenBank/DDBJ whole genome shotgun (WGS) entry which is preliminary data.</text>
</comment>
<evidence type="ECO:0000313" key="6">
    <source>
        <dbReference type="EMBL" id="OWA51811.1"/>
    </source>
</evidence>
<evidence type="ECO:0000256" key="2">
    <source>
        <dbReference type="PIRSR" id="PIRSR015753-2"/>
    </source>
</evidence>
<gene>
    <name evidence="6" type="ORF">BV898_16275</name>
</gene>
<feature type="binding site" evidence="2">
    <location>
        <begin position="132"/>
        <end position="133"/>
    </location>
    <ligand>
        <name>glutathione</name>
        <dbReference type="ChEBI" id="CHEBI:57925"/>
    </ligand>
</feature>
<feature type="active site" description="Nucleophile" evidence="1">
    <location>
        <position position="47"/>
    </location>
</feature>
<feature type="region of interest" description="Disordered" evidence="4">
    <location>
        <begin position="1"/>
        <end position="20"/>
    </location>
</feature>
<feature type="domain" description="GST C-terminal" evidence="5">
    <location>
        <begin position="160"/>
        <end position="295"/>
    </location>
</feature>
<dbReference type="SUPFAM" id="SSF52833">
    <property type="entry name" value="Thioredoxin-like"/>
    <property type="match status" value="1"/>
</dbReference>
<keyword evidence="7" id="KW-1185">Reference proteome</keyword>
<dbReference type="SUPFAM" id="SSF47616">
    <property type="entry name" value="GST C-terminal domain-like"/>
    <property type="match status" value="1"/>
</dbReference>
<feature type="site" description="Lowers pKa of active site Cys" evidence="3">
    <location>
        <position position="284"/>
    </location>
</feature>
<evidence type="ECO:0000256" key="3">
    <source>
        <dbReference type="PIRSR" id="PIRSR015753-3"/>
    </source>
</evidence>
<evidence type="ECO:0000313" key="7">
    <source>
        <dbReference type="Proteomes" id="UP000192578"/>
    </source>
</evidence>
<dbReference type="Gene3D" id="3.40.30.10">
    <property type="entry name" value="Glutaredoxin"/>
    <property type="match status" value="1"/>
</dbReference>
<evidence type="ECO:0000256" key="4">
    <source>
        <dbReference type="SAM" id="MobiDB-lite"/>
    </source>
</evidence>
<feature type="binding site" evidence="2">
    <location>
        <position position="80"/>
    </location>
    <ligand>
        <name>glutathione</name>
        <dbReference type="ChEBI" id="CHEBI:57925"/>
    </ligand>
</feature>
<accession>A0A9X6NFM7</accession>
<dbReference type="Gene3D" id="1.20.1050.10">
    <property type="match status" value="1"/>
</dbReference>
<dbReference type="InterPro" id="IPR036249">
    <property type="entry name" value="Thioredoxin-like_sf"/>
</dbReference>
<dbReference type="Proteomes" id="UP000192578">
    <property type="component" value="Unassembled WGS sequence"/>
</dbReference>
<dbReference type="SFLD" id="SFLDG01206">
    <property type="entry name" value="Xi.1"/>
    <property type="match status" value="1"/>
</dbReference>
<name>A0A9X6NFM7_HYPEX</name>
<reference evidence="7" key="1">
    <citation type="submission" date="2017-01" db="EMBL/GenBank/DDBJ databases">
        <title>Comparative genomics of anhydrobiosis in the tardigrade Hypsibius dujardini.</title>
        <authorList>
            <person name="Yoshida Y."/>
            <person name="Koutsovoulos G."/>
            <person name="Laetsch D."/>
            <person name="Stevens L."/>
            <person name="Kumar S."/>
            <person name="Horikawa D."/>
            <person name="Ishino K."/>
            <person name="Komine S."/>
            <person name="Tomita M."/>
            <person name="Blaxter M."/>
            <person name="Arakawa K."/>
        </authorList>
    </citation>
    <scope>NUCLEOTIDE SEQUENCE [LARGE SCALE GENOMIC DNA]</scope>
    <source>
        <strain evidence="7">Z151</strain>
    </source>
</reference>
<feature type="active site" description="Proton donor/acceptor" evidence="1">
    <location>
        <position position="183"/>
    </location>
</feature>
<dbReference type="InterPro" id="IPR040079">
    <property type="entry name" value="Glutathione_S-Trfase"/>
</dbReference>
<dbReference type="InterPro" id="IPR010987">
    <property type="entry name" value="Glutathione-S-Trfase_C-like"/>
</dbReference>
<dbReference type="PIRSF" id="PIRSF015753">
    <property type="entry name" value="GST"/>
    <property type="match status" value="1"/>
</dbReference>
<dbReference type="OrthoDB" id="2309723at2759"/>
<dbReference type="Pfam" id="PF13410">
    <property type="entry name" value="GST_C_2"/>
    <property type="match status" value="1"/>
</dbReference>
<evidence type="ECO:0000259" key="5">
    <source>
        <dbReference type="PROSITE" id="PS50405"/>
    </source>
</evidence>
<protein>
    <submittedName>
        <fullName evidence="6">Glutathionyl-hydroquinone reductase YqjG</fullName>
    </submittedName>
</protein>
<dbReference type="AlphaFoldDB" id="A0A9X6NFM7"/>
<dbReference type="GO" id="GO:0004364">
    <property type="term" value="F:glutathione transferase activity"/>
    <property type="evidence" value="ECO:0007669"/>
    <property type="project" value="InterPro"/>
</dbReference>
<dbReference type="InterPro" id="IPR036282">
    <property type="entry name" value="Glutathione-S-Trfase_C_sf"/>
</dbReference>
<dbReference type="InterPro" id="IPR016639">
    <property type="entry name" value="GST_Omega/GSH"/>
</dbReference>
<feature type="binding site" evidence="2">
    <location>
        <begin position="114"/>
        <end position="117"/>
    </location>
    <ligand>
        <name>glutathione</name>
        <dbReference type="ChEBI" id="CHEBI:57925"/>
    </ligand>
</feature>
<sequence>MSLENKPVKTGPTTSENPELRRLITADGSSGFPAETGRYHLYVGLACPFSHRTLIGRKLKGLENVITVDIVDSVKPEIGWSFTPDKKGCTPDTVNGKANMADVYKLIDPNYAGKVSVPLLWDKQTGTSVNNESAEILRMFNSEFNAFCQTDAQRALDLYPSELRSKIDEIDKWVAADINAGVYKCGFAPNQAAYDNAVNALFNALDKAEGILSKSRYLVGNQITEVDIKLFCTLIRFDVVYATLFKCDRKRILEYDNLWPYLRDLYQTPGFGETVDWDHIRSGYYASKLRNPSGIIATGPKLDFKAPHGRDKAF</sequence>
<dbReference type="PANTHER" id="PTHR32419:SF6">
    <property type="entry name" value="GLUTATHIONE S-TRANSFERASE OMEGA-LIKE 1-RELATED"/>
    <property type="match status" value="1"/>
</dbReference>
<dbReference type="InterPro" id="IPR004045">
    <property type="entry name" value="Glutathione_S-Trfase_N"/>
</dbReference>
<feature type="site" description="Lowers pKa of active site Cys" evidence="3">
    <location>
        <position position="241"/>
    </location>
</feature>
<dbReference type="SFLD" id="SFLDS00019">
    <property type="entry name" value="Glutathione_Transferase_(cytos"/>
    <property type="match status" value="1"/>
</dbReference>
<dbReference type="InterPro" id="IPR047047">
    <property type="entry name" value="GST_Omega-like_C"/>
</dbReference>
<dbReference type="GO" id="GO:0005737">
    <property type="term" value="C:cytoplasm"/>
    <property type="evidence" value="ECO:0007669"/>
    <property type="project" value="TreeGrafter"/>
</dbReference>
<dbReference type="CDD" id="cd03190">
    <property type="entry name" value="GST_C_Omega_like"/>
    <property type="match status" value="1"/>
</dbReference>
<dbReference type="Pfam" id="PF13409">
    <property type="entry name" value="GST_N_2"/>
    <property type="match status" value="1"/>
</dbReference>
<proteinExistence type="predicted"/>
<dbReference type="SFLD" id="SFLDG01148">
    <property type="entry name" value="Xi_(cytGST)"/>
    <property type="match status" value="1"/>
</dbReference>
<organism evidence="6 7">
    <name type="scientific">Hypsibius exemplaris</name>
    <name type="common">Freshwater tardigrade</name>
    <dbReference type="NCBI Taxonomy" id="2072580"/>
    <lineage>
        <taxon>Eukaryota</taxon>
        <taxon>Metazoa</taxon>
        <taxon>Ecdysozoa</taxon>
        <taxon>Tardigrada</taxon>
        <taxon>Eutardigrada</taxon>
        <taxon>Parachela</taxon>
        <taxon>Hypsibioidea</taxon>
        <taxon>Hypsibiidae</taxon>
        <taxon>Hypsibius</taxon>
    </lineage>
</organism>
<dbReference type="PANTHER" id="PTHR32419">
    <property type="entry name" value="GLUTATHIONYL-HYDROQUINONE REDUCTASE"/>
    <property type="match status" value="1"/>
</dbReference>